<evidence type="ECO:0000256" key="1">
    <source>
        <dbReference type="SAM" id="Phobius"/>
    </source>
</evidence>
<dbReference type="Proteomes" id="UP000177235">
    <property type="component" value="Unassembled WGS sequence"/>
</dbReference>
<keyword evidence="1" id="KW-0472">Membrane</keyword>
<protein>
    <recommendedName>
        <fullName evidence="4">Type 4 fimbrial biogenesis protein PilX N-terminal domain-containing protein</fullName>
    </recommendedName>
</protein>
<name>A0A1F5QD47_9BACT</name>
<evidence type="ECO:0008006" key="4">
    <source>
        <dbReference type="Google" id="ProtNLM"/>
    </source>
</evidence>
<keyword evidence="1" id="KW-0812">Transmembrane</keyword>
<keyword evidence="1" id="KW-1133">Transmembrane helix</keyword>
<evidence type="ECO:0000313" key="3">
    <source>
        <dbReference type="Proteomes" id="UP000177235"/>
    </source>
</evidence>
<organism evidence="2 3">
    <name type="scientific">Candidatus Doudnabacteria bacterium RIFCSPLOWO2_02_FULL_48_13</name>
    <dbReference type="NCBI Taxonomy" id="1817845"/>
    <lineage>
        <taxon>Bacteria</taxon>
        <taxon>Candidatus Doudnaibacteriota</taxon>
    </lineage>
</organism>
<proteinExistence type="predicted"/>
<dbReference type="AlphaFoldDB" id="A0A1F5QD47"/>
<dbReference type="EMBL" id="MFFF01000018">
    <property type="protein sequence ID" value="OGE99690.1"/>
    <property type="molecule type" value="Genomic_DNA"/>
</dbReference>
<accession>A0A1F5QD47</accession>
<gene>
    <name evidence="2" type="ORF">A3J05_00670</name>
</gene>
<evidence type="ECO:0000313" key="2">
    <source>
        <dbReference type="EMBL" id="OGE99690.1"/>
    </source>
</evidence>
<comment type="caution">
    <text evidence="2">The sequence shown here is derived from an EMBL/GenBank/DDBJ whole genome shotgun (WGS) entry which is preliminary data.</text>
</comment>
<sequence length="135" mass="13976">MPQPVFGKQKGYIVLISVLLVSAIGAAISIAVILLGLGSSRSSFAVQQSRQAASAANACVEEALQQIRENSNFSGNDTLTVGQGSCSYAVASLGGQSRYIAASGTAGTIVRKSRVNIDAITPIINVVSWEEVADF</sequence>
<reference evidence="2 3" key="1">
    <citation type="journal article" date="2016" name="Nat. Commun.">
        <title>Thousands of microbial genomes shed light on interconnected biogeochemical processes in an aquifer system.</title>
        <authorList>
            <person name="Anantharaman K."/>
            <person name="Brown C.T."/>
            <person name="Hug L.A."/>
            <person name="Sharon I."/>
            <person name="Castelle C.J."/>
            <person name="Probst A.J."/>
            <person name="Thomas B.C."/>
            <person name="Singh A."/>
            <person name="Wilkins M.J."/>
            <person name="Karaoz U."/>
            <person name="Brodie E.L."/>
            <person name="Williams K.H."/>
            <person name="Hubbard S.S."/>
            <person name="Banfield J.F."/>
        </authorList>
    </citation>
    <scope>NUCLEOTIDE SEQUENCE [LARGE SCALE GENOMIC DNA]</scope>
</reference>
<feature type="transmembrane region" description="Helical" evidence="1">
    <location>
        <begin position="12"/>
        <end position="37"/>
    </location>
</feature>